<accession>A0A9W4TVL2</accession>
<feature type="compositionally biased region" description="Basic and acidic residues" evidence="1">
    <location>
        <begin position="20"/>
        <end position="37"/>
    </location>
</feature>
<name>A0A9W4TVL2_9ASCO</name>
<feature type="region of interest" description="Disordered" evidence="1">
    <location>
        <begin position="1"/>
        <end position="72"/>
    </location>
</feature>
<dbReference type="AlphaFoldDB" id="A0A9W4TVL2"/>
<comment type="caution">
    <text evidence="2">The sequence shown here is derived from an EMBL/GenBank/DDBJ whole genome shotgun (WGS) entry which is preliminary data.</text>
</comment>
<organism evidence="2 3">
    <name type="scientific">Candida verbasci</name>
    <dbReference type="NCBI Taxonomy" id="1227364"/>
    <lineage>
        <taxon>Eukaryota</taxon>
        <taxon>Fungi</taxon>
        <taxon>Dikarya</taxon>
        <taxon>Ascomycota</taxon>
        <taxon>Saccharomycotina</taxon>
        <taxon>Pichiomycetes</taxon>
        <taxon>Debaryomycetaceae</taxon>
        <taxon>Candida/Lodderomyces clade</taxon>
        <taxon>Candida</taxon>
    </lineage>
</organism>
<dbReference type="EMBL" id="CANTUO010000002">
    <property type="protein sequence ID" value="CAI5757866.1"/>
    <property type="molecule type" value="Genomic_DNA"/>
</dbReference>
<reference evidence="2" key="1">
    <citation type="submission" date="2022-12" db="EMBL/GenBank/DDBJ databases">
        <authorList>
            <person name="Brejova B."/>
        </authorList>
    </citation>
    <scope>NUCLEOTIDE SEQUENCE</scope>
</reference>
<evidence type="ECO:0000313" key="3">
    <source>
        <dbReference type="Proteomes" id="UP001152885"/>
    </source>
</evidence>
<gene>
    <name evidence="2" type="ORF">CANVERA_P2378</name>
</gene>
<evidence type="ECO:0000256" key="1">
    <source>
        <dbReference type="SAM" id="MobiDB-lite"/>
    </source>
</evidence>
<proteinExistence type="predicted"/>
<protein>
    <submittedName>
        <fullName evidence="2">Uncharacterized protein</fullName>
    </submittedName>
</protein>
<keyword evidence="3" id="KW-1185">Reference proteome</keyword>
<evidence type="ECO:0000313" key="2">
    <source>
        <dbReference type="EMBL" id="CAI5757866.1"/>
    </source>
</evidence>
<dbReference type="Proteomes" id="UP001152885">
    <property type="component" value="Unassembled WGS sequence"/>
</dbReference>
<feature type="compositionally biased region" description="Basic and acidic residues" evidence="1">
    <location>
        <begin position="1"/>
        <end position="13"/>
    </location>
</feature>
<sequence>MSEIDRKTRLAELRKKRQNRQKEEEKLSTEEPIKDETIKEEEAEVVDEPTISENDKSKDIQGETVNPVEDESIPSKVSYTKDLKEDLSKYYRKANLKTTLKLNKIIQDKYILPN</sequence>
<dbReference type="OrthoDB" id="4026086at2759"/>
<feature type="compositionally biased region" description="Acidic residues" evidence="1">
    <location>
        <begin position="38"/>
        <end position="47"/>
    </location>
</feature>